<dbReference type="AlphaFoldDB" id="A0A385DD19"/>
<protein>
    <recommendedName>
        <fullName evidence="3">Lipoprotein</fullName>
    </recommendedName>
</protein>
<sequence length="291" mass="30750">MNVRDFRSGWLVAGVTLNIVGVALLSGCGSQQDDASTETDVLSERAREVAKVWDESAGAASYREGYYPMAETTQLPVGGFRTEGDKRAYNNRNIVLAGELPDSESKNGEVQWSGGGSATLPLVSASDSYERLSGPESDGASRLTVTGAKLGKMEVITSRGPATVSAWLFSLEGYDTPLKQAAVATSKAPESPIKPDRSIAGHPLNRIANVSRDTRSVSVVALHGSCDDGVEVDVWETKASVVMASTVKNSGGDGNCTKQAKMQRVTVSLKSPLEGRAILDARTARPVPYKG</sequence>
<dbReference type="Proteomes" id="UP000259636">
    <property type="component" value="Chromosome"/>
</dbReference>
<dbReference type="EMBL" id="CP031742">
    <property type="protein sequence ID" value="AXQ55804.1"/>
    <property type="molecule type" value="Genomic_DNA"/>
</dbReference>
<evidence type="ECO:0000313" key="2">
    <source>
        <dbReference type="Proteomes" id="UP000259636"/>
    </source>
</evidence>
<dbReference type="KEGG" id="sky:D0C37_15125"/>
<dbReference type="GeneID" id="300115505"/>
<proteinExistence type="predicted"/>
<gene>
    <name evidence="1" type="ORF">D0C37_15125</name>
</gene>
<reference evidence="1 2" key="1">
    <citation type="submission" date="2018-08" db="EMBL/GenBank/DDBJ databases">
        <authorList>
            <person name="Ferrada E.E."/>
            <person name="Latorre B.A."/>
        </authorList>
    </citation>
    <scope>NUCLEOTIDE SEQUENCE [LARGE SCALE GENOMIC DNA]</scope>
    <source>
        <strain evidence="1 2">VK-A60T</strain>
    </source>
</reference>
<name>A0A385DD19_9ACTN</name>
<dbReference type="RefSeq" id="WP_101276131.1">
    <property type="nucleotide sequence ID" value="NZ_CP031742.1"/>
</dbReference>
<dbReference type="PROSITE" id="PS51257">
    <property type="entry name" value="PROKAR_LIPOPROTEIN"/>
    <property type="match status" value="1"/>
</dbReference>
<accession>A0A385DD19</accession>
<evidence type="ECO:0000313" key="1">
    <source>
        <dbReference type="EMBL" id="AXQ55804.1"/>
    </source>
</evidence>
<evidence type="ECO:0008006" key="3">
    <source>
        <dbReference type="Google" id="ProtNLM"/>
    </source>
</evidence>
<organism evidence="1 2">
    <name type="scientific">Streptomyces koyangensis</name>
    <dbReference type="NCBI Taxonomy" id="188770"/>
    <lineage>
        <taxon>Bacteria</taxon>
        <taxon>Bacillati</taxon>
        <taxon>Actinomycetota</taxon>
        <taxon>Actinomycetes</taxon>
        <taxon>Kitasatosporales</taxon>
        <taxon>Streptomycetaceae</taxon>
        <taxon>Streptomyces</taxon>
        <taxon>Streptomyces aurantiacus group</taxon>
    </lineage>
</organism>